<evidence type="ECO:0000256" key="3">
    <source>
        <dbReference type="ARBA" id="ARBA00022806"/>
    </source>
</evidence>
<comment type="catalytic activity">
    <reaction evidence="8">
        <text>ATP + H2O = ADP + phosphate + H(+)</text>
        <dbReference type="Rhea" id="RHEA:13065"/>
        <dbReference type="ChEBI" id="CHEBI:15377"/>
        <dbReference type="ChEBI" id="CHEBI:15378"/>
        <dbReference type="ChEBI" id="CHEBI:30616"/>
        <dbReference type="ChEBI" id="CHEBI:43474"/>
        <dbReference type="ChEBI" id="CHEBI:456216"/>
        <dbReference type="EC" id="5.6.2.4"/>
    </reaction>
</comment>
<keyword evidence="3 9" id="KW-0347">Helicase</keyword>
<evidence type="ECO:0000256" key="6">
    <source>
        <dbReference type="ARBA" id="ARBA00034617"/>
    </source>
</evidence>
<sequence>MSTRKLAGMIRPEEWSPVDGLQLESNALKAVRETRANVVVTAGPGAGKTELLAQRADFLFRTGASPYPKRILAISFKRDAAHNLRSRVSLRSGPQYAYRFDSLTFHAFAKRIIDNYRPALTGKNALDPDYRIGTDRTSNKAIAFDDLVPLAREILQKNVYARGALRQTYSHVFMDEFQDATAEQYEFMKEAFADTDVLLTGVGDTKQRIMGFAGALEGIMATFADDFAALELQLYQNFRSKPRLRRMQNRMITAMDPSAASPDEDLLGEGGELKVLRYENDVDEAAGVTQLITGWIREGVQPREIAVIVRKQPHLIAEVLMRHLNKNGVACRNEQQSQDLTTEPVAALIFNFLRVVVGTGNPAAYSELVRMVTRDAFEEDDAVQASKLLWHLNKARMDAQSPGFDVKQFDSWMQLIKAFLKFVSRSAVNALSPSYQQGDHLDEVLKKVLGAYERELKITKDPIAALARLSEADAVRILTIHKCKGLEFEKVIVLGVEEQFYWGKEDDVQAVFFVAISRAKEELVLTTALQRQRPCDANRQWCRLSRPCERLLDYAKGL</sequence>
<evidence type="ECO:0000256" key="1">
    <source>
        <dbReference type="ARBA" id="ARBA00022741"/>
    </source>
</evidence>
<feature type="domain" description="UvrD-like helicase C-terminal" evidence="11">
    <location>
        <begin position="242"/>
        <end position="485"/>
    </location>
</feature>
<dbReference type="EC" id="5.6.2.4" evidence="7"/>
<dbReference type="Proteomes" id="UP001180715">
    <property type="component" value="Unassembled WGS sequence"/>
</dbReference>
<gene>
    <name evidence="12" type="ORF">J2S67_000076</name>
</gene>
<feature type="binding site" evidence="9">
    <location>
        <begin position="42"/>
        <end position="49"/>
    </location>
    <ligand>
        <name>ATP</name>
        <dbReference type="ChEBI" id="CHEBI:30616"/>
    </ligand>
</feature>
<dbReference type="Gene3D" id="3.40.50.300">
    <property type="entry name" value="P-loop containing nucleotide triphosphate hydrolases"/>
    <property type="match status" value="3"/>
</dbReference>
<evidence type="ECO:0000256" key="8">
    <source>
        <dbReference type="ARBA" id="ARBA00048988"/>
    </source>
</evidence>
<feature type="domain" description="UvrD-like helicase ATP-binding" evidence="10">
    <location>
        <begin position="21"/>
        <end position="241"/>
    </location>
</feature>
<evidence type="ECO:0000259" key="10">
    <source>
        <dbReference type="PROSITE" id="PS51198"/>
    </source>
</evidence>
<evidence type="ECO:0000313" key="13">
    <source>
        <dbReference type="Proteomes" id="UP001180715"/>
    </source>
</evidence>
<dbReference type="CDD" id="cd17932">
    <property type="entry name" value="DEXQc_UvrD"/>
    <property type="match status" value="1"/>
</dbReference>
<keyword evidence="5" id="KW-0413">Isomerase</keyword>
<dbReference type="InterPro" id="IPR014016">
    <property type="entry name" value="UvrD-like_ATP-bd"/>
</dbReference>
<evidence type="ECO:0000256" key="5">
    <source>
        <dbReference type="ARBA" id="ARBA00023235"/>
    </source>
</evidence>
<dbReference type="RefSeq" id="WP_310245233.1">
    <property type="nucleotide sequence ID" value="NZ_JAVDXX010000001.1"/>
</dbReference>
<dbReference type="PROSITE" id="PS51217">
    <property type="entry name" value="UVRD_HELICASE_CTER"/>
    <property type="match status" value="1"/>
</dbReference>
<dbReference type="GO" id="GO:0004386">
    <property type="term" value="F:helicase activity"/>
    <property type="evidence" value="ECO:0007669"/>
    <property type="project" value="UniProtKB-KW"/>
</dbReference>
<dbReference type="InterPro" id="IPR027417">
    <property type="entry name" value="P-loop_NTPase"/>
</dbReference>
<keyword evidence="2 9" id="KW-0378">Hydrolase</keyword>
<evidence type="ECO:0000313" key="12">
    <source>
        <dbReference type="EMBL" id="MDR7292808.1"/>
    </source>
</evidence>
<proteinExistence type="predicted"/>
<comment type="caution">
    <text evidence="12">The sequence shown here is derived from an EMBL/GenBank/DDBJ whole genome shotgun (WGS) entry which is preliminary data.</text>
</comment>
<organism evidence="12 13">
    <name type="scientific">Pseudoglutamicibacter albus</name>
    <dbReference type="NCBI Taxonomy" id="98671"/>
    <lineage>
        <taxon>Bacteria</taxon>
        <taxon>Bacillati</taxon>
        <taxon>Actinomycetota</taxon>
        <taxon>Actinomycetes</taxon>
        <taxon>Micrococcales</taxon>
        <taxon>Micrococcaceae</taxon>
        <taxon>Pseudoglutamicibacter</taxon>
    </lineage>
</organism>
<evidence type="ECO:0000259" key="11">
    <source>
        <dbReference type="PROSITE" id="PS51217"/>
    </source>
</evidence>
<dbReference type="PANTHER" id="PTHR11070">
    <property type="entry name" value="UVRD / RECB / PCRA DNA HELICASE FAMILY MEMBER"/>
    <property type="match status" value="1"/>
</dbReference>
<keyword evidence="13" id="KW-1185">Reference proteome</keyword>
<accession>A0ABU1YX62</accession>
<reference evidence="12" key="1">
    <citation type="submission" date="2023-07" db="EMBL/GenBank/DDBJ databases">
        <title>Sequencing the genomes of 1000 actinobacteria strains.</title>
        <authorList>
            <person name="Klenk H.-P."/>
        </authorList>
    </citation>
    <scope>NUCLEOTIDE SEQUENCE</scope>
    <source>
        <strain evidence="12">DSM 13068</strain>
    </source>
</reference>
<dbReference type="InterPro" id="IPR000212">
    <property type="entry name" value="DNA_helicase_UvrD/REP"/>
</dbReference>
<dbReference type="PANTHER" id="PTHR11070:SF2">
    <property type="entry name" value="ATP-DEPENDENT DNA HELICASE SRS2"/>
    <property type="match status" value="1"/>
</dbReference>
<keyword evidence="4 9" id="KW-0067">ATP-binding</keyword>
<dbReference type="PROSITE" id="PS51198">
    <property type="entry name" value="UVRD_HELICASE_ATP_BIND"/>
    <property type="match status" value="1"/>
</dbReference>
<keyword evidence="1 9" id="KW-0547">Nucleotide-binding</keyword>
<dbReference type="EMBL" id="JAVDXX010000001">
    <property type="protein sequence ID" value="MDR7292808.1"/>
    <property type="molecule type" value="Genomic_DNA"/>
</dbReference>
<name>A0ABU1YX62_9MICC</name>
<evidence type="ECO:0000256" key="9">
    <source>
        <dbReference type="PROSITE-ProRule" id="PRU00560"/>
    </source>
</evidence>
<dbReference type="SUPFAM" id="SSF52540">
    <property type="entry name" value="P-loop containing nucleoside triphosphate hydrolases"/>
    <property type="match status" value="1"/>
</dbReference>
<evidence type="ECO:0000256" key="7">
    <source>
        <dbReference type="ARBA" id="ARBA00034808"/>
    </source>
</evidence>
<protein>
    <recommendedName>
        <fullName evidence="7">DNA 3'-5' helicase</fullName>
        <ecNumber evidence="7">5.6.2.4</ecNumber>
    </recommendedName>
</protein>
<dbReference type="InterPro" id="IPR014017">
    <property type="entry name" value="DNA_helicase_UvrD-like_C"/>
</dbReference>
<evidence type="ECO:0000256" key="2">
    <source>
        <dbReference type="ARBA" id="ARBA00022801"/>
    </source>
</evidence>
<dbReference type="Pfam" id="PF00580">
    <property type="entry name" value="UvrD-helicase"/>
    <property type="match status" value="2"/>
</dbReference>
<comment type="catalytic activity">
    <reaction evidence="6">
        <text>Couples ATP hydrolysis with the unwinding of duplex DNA by translocating in the 3'-5' direction.</text>
        <dbReference type="EC" id="5.6.2.4"/>
    </reaction>
</comment>
<evidence type="ECO:0000256" key="4">
    <source>
        <dbReference type="ARBA" id="ARBA00022840"/>
    </source>
</evidence>
<dbReference type="Pfam" id="PF13361">
    <property type="entry name" value="UvrD_C"/>
    <property type="match status" value="2"/>
</dbReference>